<gene>
    <name evidence="1" type="ORF">E2C01_000374</name>
</gene>
<sequence>MLTWVWVACDWPRVSLRSSSPILLHPVAATNIHVFLSSVLGDCFSVPPYPDPPRPVPPRPAPPRPALAVLPQINGRSCGGAEITSASMSRTDGAAREAVTGSQPHHRQAQEWLILLIDNTAAVELVKAVTDLTSALRLFAGVTLRSCLNEDTGGRTALCLLCNHRSWAK</sequence>
<comment type="caution">
    <text evidence="1">The sequence shown here is derived from an EMBL/GenBank/DDBJ whole genome shotgun (WGS) entry which is preliminary data.</text>
</comment>
<accession>A0A5B7CEH9</accession>
<keyword evidence="2" id="KW-1185">Reference proteome</keyword>
<evidence type="ECO:0000313" key="2">
    <source>
        <dbReference type="Proteomes" id="UP000324222"/>
    </source>
</evidence>
<evidence type="ECO:0000313" key="1">
    <source>
        <dbReference type="EMBL" id="MPC07807.1"/>
    </source>
</evidence>
<organism evidence="1 2">
    <name type="scientific">Portunus trituberculatus</name>
    <name type="common">Swimming crab</name>
    <name type="synonym">Neptunus trituberculatus</name>
    <dbReference type="NCBI Taxonomy" id="210409"/>
    <lineage>
        <taxon>Eukaryota</taxon>
        <taxon>Metazoa</taxon>
        <taxon>Ecdysozoa</taxon>
        <taxon>Arthropoda</taxon>
        <taxon>Crustacea</taxon>
        <taxon>Multicrustacea</taxon>
        <taxon>Malacostraca</taxon>
        <taxon>Eumalacostraca</taxon>
        <taxon>Eucarida</taxon>
        <taxon>Decapoda</taxon>
        <taxon>Pleocyemata</taxon>
        <taxon>Brachyura</taxon>
        <taxon>Eubrachyura</taxon>
        <taxon>Portunoidea</taxon>
        <taxon>Portunidae</taxon>
        <taxon>Portuninae</taxon>
        <taxon>Portunus</taxon>
    </lineage>
</organism>
<protein>
    <submittedName>
        <fullName evidence="1">Uncharacterized protein</fullName>
    </submittedName>
</protein>
<dbReference type="EMBL" id="VSRR010000009">
    <property type="protein sequence ID" value="MPC07807.1"/>
    <property type="molecule type" value="Genomic_DNA"/>
</dbReference>
<name>A0A5B7CEH9_PORTR</name>
<dbReference type="Proteomes" id="UP000324222">
    <property type="component" value="Unassembled WGS sequence"/>
</dbReference>
<dbReference type="AlphaFoldDB" id="A0A5B7CEH9"/>
<proteinExistence type="predicted"/>
<reference evidence="1 2" key="1">
    <citation type="submission" date="2019-05" db="EMBL/GenBank/DDBJ databases">
        <title>Another draft genome of Portunus trituberculatus and its Hox gene families provides insights of decapod evolution.</title>
        <authorList>
            <person name="Jeong J.-H."/>
            <person name="Song I."/>
            <person name="Kim S."/>
            <person name="Choi T."/>
            <person name="Kim D."/>
            <person name="Ryu S."/>
            <person name="Kim W."/>
        </authorList>
    </citation>
    <scope>NUCLEOTIDE SEQUENCE [LARGE SCALE GENOMIC DNA]</scope>
    <source>
        <tissue evidence="1">Muscle</tissue>
    </source>
</reference>